<keyword evidence="2" id="KW-1185">Reference proteome</keyword>
<proteinExistence type="predicted"/>
<dbReference type="Proteomes" id="UP000824120">
    <property type="component" value="Chromosome 10"/>
</dbReference>
<accession>A0A9J5X2Z2</accession>
<protein>
    <submittedName>
        <fullName evidence="1">Uncharacterized protein</fullName>
    </submittedName>
</protein>
<gene>
    <name evidence="1" type="ORF">H5410_052949</name>
</gene>
<evidence type="ECO:0000313" key="2">
    <source>
        <dbReference type="Proteomes" id="UP000824120"/>
    </source>
</evidence>
<evidence type="ECO:0000313" key="1">
    <source>
        <dbReference type="EMBL" id="KAG5582322.1"/>
    </source>
</evidence>
<sequence>MNAHDKTQFTCAKINCALKDSSSDSLISKNLILTILASIASSGSTRESYATLTLTKMKIMHAFTHRFTRFFQSTFVLAFSRSKRSFQGV</sequence>
<dbReference type="AlphaFoldDB" id="A0A9J5X2Z2"/>
<organism evidence="1 2">
    <name type="scientific">Solanum commersonii</name>
    <name type="common">Commerson's wild potato</name>
    <name type="synonym">Commerson's nightshade</name>
    <dbReference type="NCBI Taxonomy" id="4109"/>
    <lineage>
        <taxon>Eukaryota</taxon>
        <taxon>Viridiplantae</taxon>
        <taxon>Streptophyta</taxon>
        <taxon>Embryophyta</taxon>
        <taxon>Tracheophyta</taxon>
        <taxon>Spermatophyta</taxon>
        <taxon>Magnoliopsida</taxon>
        <taxon>eudicotyledons</taxon>
        <taxon>Gunneridae</taxon>
        <taxon>Pentapetalae</taxon>
        <taxon>asterids</taxon>
        <taxon>lamiids</taxon>
        <taxon>Solanales</taxon>
        <taxon>Solanaceae</taxon>
        <taxon>Solanoideae</taxon>
        <taxon>Solaneae</taxon>
        <taxon>Solanum</taxon>
    </lineage>
</organism>
<dbReference type="EMBL" id="JACXVP010000010">
    <property type="protein sequence ID" value="KAG5582322.1"/>
    <property type="molecule type" value="Genomic_DNA"/>
</dbReference>
<name>A0A9J5X2Z2_SOLCO</name>
<reference evidence="1 2" key="1">
    <citation type="submission" date="2020-09" db="EMBL/GenBank/DDBJ databases">
        <title>De no assembly of potato wild relative species, Solanum commersonii.</title>
        <authorList>
            <person name="Cho K."/>
        </authorList>
    </citation>
    <scope>NUCLEOTIDE SEQUENCE [LARGE SCALE GENOMIC DNA]</scope>
    <source>
        <strain evidence="1">LZ3.2</strain>
        <tissue evidence="1">Leaf</tissue>
    </source>
</reference>
<comment type="caution">
    <text evidence="1">The sequence shown here is derived from an EMBL/GenBank/DDBJ whole genome shotgun (WGS) entry which is preliminary data.</text>
</comment>